<protein>
    <submittedName>
        <fullName evidence="1">Uncharacterized protein</fullName>
    </submittedName>
</protein>
<organism evidence="1 2">
    <name type="scientific">Chionoecetes opilio</name>
    <name type="common">Atlantic snow crab</name>
    <name type="synonym">Cancer opilio</name>
    <dbReference type="NCBI Taxonomy" id="41210"/>
    <lineage>
        <taxon>Eukaryota</taxon>
        <taxon>Metazoa</taxon>
        <taxon>Ecdysozoa</taxon>
        <taxon>Arthropoda</taxon>
        <taxon>Crustacea</taxon>
        <taxon>Multicrustacea</taxon>
        <taxon>Malacostraca</taxon>
        <taxon>Eumalacostraca</taxon>
        <taxon>Eucarida</taxon>
        <taxon>Decapoda</taxon>
        <taxon>Pleocyemata</taxon>
        <taxon>Brachyura</taxon>
        <taxon>Eubrachyura</taxon>
        <taxon>Majoidea</taxon>
        <taxon>Majidae</taxon>
        <taxon>Chionoecetes</taxon>
    </lineage>
</organism>
<reference evidence="1" key="1">
    <citation type="submission" date="2020-07" db="EMBL/GenBank/DDBJ databases">
        <title>The High-quality genome of the commercially important snow crab, Chionoecetes opilio.</title>
        <authorList>
            <person name="Jeong J.-H."/>
            <person name="Ryu S."/>
        </authorList>
    </citation>
    <scope>NUCLEOTIDE SEQUENCE</scope>
    <source>
        <strain evidence="1">MADBK_172401_WGS</strain>
        <tissue evidence="1">Digestive gland</tissue>
    </source>
</reference>
<sequence length="89" mass="9616">MKSTLAREEKMSKKNLPEKFVSSETYMEAMTSVTALASMTGDNMTYNPEEEAMTSVTALTRMTGDNVTSNPEEEAMTSVTALGSMTGTT</sequence>
<name>A0A8J4YCJ5_CHIOP</name>
<comment type="caution">
    <text evidence="1">The sequence shown here is derived from an EMBL/GenBank/DDBJ whole genome shotgun (WGS) entry which is preliminary data.</text>
</comment>
<evidence type="ECO:0000313" key="2">
    <source>
        <dbReference type="Proteomes" id="UP000770661"/>
    </source>
</evidence>
<gene>
    <name evidence="1" type="ORF">GWK47_038590</name>
</gene>
<dbReference type="EMBL" id="JACEEZ010005620">
    <property type="protein sequence ID" value="KAG0725468.1"/>
    <property type="molecule type" value="Genomic_DNA"/>
</dbReference>
<dbReference type="Proteomes" id="UP000770661">
    <property type="component" value="Unassembled WGS sequence"/>
</dbReference>
<dbReference type="AlphaFoldDB" id="A0A8J4YCJ5"/>
<keyword evidence="2" id="KW-1185">Reference proteome</keyword>
<evidence type="ECO:0000313" key="1">
    <source>
        <dbReference type="EMBL" id="KAG0725468.1"/>
    </source>
</evidence>
<proteinExistence type="predicted"/>
<accession>A0A8J4YCJ5</accession>